<evidence type="ECO:0000313" key="4">
    <source>
        <dbReference type="Proteomes" id="UP000661507"/>
    </source>
</evidence>
<evidence type="ECO:0000256" key="1">
    <source>
        <dbReference type="SAM" id="MobiDB-lite"/>
    </source>
</evidence>
<dbReference type="Pfam" id="PF05656">
    <property type="entry name" value="DUF805"/>
    <property type="match status" value="1"/>
</dbReference>
<keyword evidence="4" id="KW-1185">Reference proteome</keyword>
<feature type="transmembrane region" description="Helical" evidence="2">
    <location>
        <begin position="20"/>
        <end position="45"/>
    </location>
</feature>
<dbReference type="RefSeq" id="WP_188972771.1">
    <property type="nucleotide sequence ID" value="NZ_BMKW01000018.1"/>
</dbReference>
<reference evidence="3" key="1">
    <citation type="journal article" date="2014" name="Int. J. Syst. Evol. Microbiol.">
        <title>Complete genome sequence of Corynebacterium casei LMG S-19264T (=DSM 44701T), isolated from a smear-ripened cheese.</title>
        <authorList>
            <consortium name="US DOE Joint Genome Institute (JGI-PGF)"/>
            <person name="Walter F."/>
            <person name="Albersmeier A."/>
            <person name="Kalinowski J."/>
            <person name="Ruckert C."/>
        </authorList>
    </citation>
    <scope>NUCLEOTIDE SEQUENCE</scope>
    <source>
        <strain evidence="3">CGMCC 1.3617</strain>
    </source>
</reference>
<dbReference type="EMBL" id="BMKW01000018">
    <property type="protein sequence ID" value="GGJ39702.1"/>
    <property type="molecule type" value="Genomic_DNA"/>
</dbReference>
<gene>
    <name evidence="3" type="ORF">GCM10011320_54180</name>
</gene>
<feature type="transmembrane region" description="Helical" evidence="2">
    <location>
        <begin position="116"/>
        <end position="139"/>
    </location>
</feature>
<feature type="transmembrane region" description="Helical" evidence="2">
    <location>
        <begin position="57"/>
        <end position="77"/>
    </location>
</feature>
<feature type="compositionally biased region" description="Gly residues" evidence="1">
    <location>
        <begin position="240"/>
        <end position="250"/>
    </location>
</feature>
<dbReference type="Proteomes" id="UP000661507">
    <property type="component" value="Unassembled WGS sequence"/>
</dbReference>
<dbReference type="AlphaFoldDB" id="A0A917L435"/>
<protein>
    <recommendedName>
        <fullName evidence="5">DUF805 domain-containing protein</fullName>
    </recommendedName>
</protein>
<proteinExistence type="predicted"/>
<comment type="caution">
    <text evidence="3">The sequence shown here is derived from an EMBL/GenBank/DDBJ whole genome shotgun (WGS) entry which is preliminary data.</text>
</comment>
<reference evidence="3" key="2">
    <citation type="submission" date="2020-09" db="EMBL/GenBank/DDBJ databases">
        <authorList>
            <person name="Sun Q."/>
            <person name="Zhou Y."/>
        </authorList>
    </citation>
    <scope>NUCLEOTIDE SEQUENCE</scope>
    <source>
        <strain evidence="3">CGMCC 1.3617</strain>
    </source>
</reference>
<evidence type="ECO:0008006" key="5">
    <source>
        <dbReference type="Google" id="ProtNLM"/>
    </source>
</evidence>
<dbReference type="PANTHER" id="PTHR34980">
    <property type="entry name" value="INNER MEMBRANE PROTEIN-RELATED-RELATED"/>
    <property type="match status" value="1"/>
</dbReference>
<evidence type="ECO:0000256" key="2">
    <source>
        <dbReference type="SAM" id="Phobius"/>
    </source>
</evidence>
<evidence type="ECO:0000313" key="3">
    <source>
        <dbReference type="EMBL" id="GGJ39702.1"/>
    </source>
</evidence>
<name>A0A917L435_9PROT</name>
<feature type="compositionally biased region" description="Pro residues" evidence="1">
    <location>
        <begin position="209"/>
        <end position="238"/>
    </location>
</feature>
<feature type="compositionally biased region" description="Low complexity" evidence="1">
    <location>
        <begin position="163"/>
        <end position="194"/>
    </location>
</feature>
<accession>A0A917L435</accession>
<organism evidence="3 4">
    <name type="scientific">Neoroseomonas lacus</name>
    <dbReference type="NCBI Taxonomy" id="287609"/>
    <lineage>
        <taxon>Bacteria</taxon>
        <taxon>Pseudomonadati</taxon>
        <taxon>Pseudomonadota</taxon>
        <taxon>Alphaproteobacteria</taxon>
        <taxon>Acetobacterales</taxon>
        <taxon>Acetobacteraceae</taxon>
        <taxon>Neoroseomonas</taxon>
    </lineage>
</organism>
<feature type="region of interest" description="Disordered" evidence="1">
    <location>
        <begin position="150"/>
        <end position="257"/>
    </location>
</feature>
<keyword evidence="2" id="KW-1133">Transmembrane helix</keyword>
<dbReference type="InterPro" id="IPR008523">
    <property type="entry name" value="DUF805"/>
</dbReference>
<keyword evidence="2" id="KW-0472">Membrane</keyword>
<feature type="transmembrane region" description="Helical" evidence="2">
    <location>
        <begin position="89"/>
        <end position="110"/>
    </location>
</feature>
<sequence length="257" mass="27419">MTIGQWFSFRGRIGRKVFWLGYIVPLLIASIVAGVLDAALGLAAYRGEDVTPGDAAQFSPISSLVSLLSIWPSLAGTIKRLHDRDRSGWWIGGFYLLSAIFGAVAVMMALTNPSSAAAIGMPIMVGGIVMLAYGIWLLVETGFLRGTVGPNRFGPDPLGGMGQQQWQQPGQWQQQGPPQQWQQPGQWQQPQQPQWQPPPQPGWQGGPPQGYPPPQNPGAPPPGYGQPPPGYGQPPPQPGQWGGPGPGGGSVPPVRRD</sequence>
<keyword evidence="2" id="KW-0812">Transmembrane</keyword>
<dbReference type="GO" id="GO:0005886">
    <property type="term" value="C:plasma membrane"/>
    <property type="evidence" value="ECO:0007669"/>
    <property type="project" value="TreeGrafter"/>
</dbReference>